<protein>
    <submittedName>
        <fullName evidence="11">KPC1-like protein</fullName>
    </submittedName>
</protein>
<dbReference type="Pfam" id="PF00069">
    <property type="entry name" value="Pkinase"/>
    <property type="match status" value="1"/>
</dbReference>
<dbReference type="InterPro" id="IPR017892">
    <property type="entry name" value="Pkinase_C"/>
</dbReference>
<name>A0ABY7DDW4_MYAAR</name>
<evidence type="ECO:0000256" key="7">
    <source>
        <dbReference type="ARBA" id="ARBA00022840"/>
    </source>
</evidence>
<dbReference type="InterPro" id="IPR000719">
    <property type="entry name" value="Prot_kinase_dom"/>
</dbReference>
<dbReference type="SMART" id="SM00220">
    <property type="entry name" value="S_TKc"/>
    <property type="match status" value="1"/>
</dbReference>
<dbReference type="Proteomes" id="UP001164746">
    <property type="component" value="Chromosome 2"/>
</dbReference>
<comment type="similarity">
    <text evidence="1">Belongs to the protein kinase superfamily. AGC Ser/Thr protein kinase family. PKC subfamily.</text>
</comment>
<evidence type="ECO:0000313" key="11">
    <source>
        <dbReference type="EMBL" id="WAQ95849.1"/>
    </source>
</evidence>
<evidence type="ECO:0000256" key="3">
    <source>
        <dbReference type="ARBA" id="ARBA00022553"/>
    </source>
</evidence>
<keyword evidence="12" id="KW-1185">Reference proteome</keyword>
<evidence type="ECO:0000256" key="5">
    <source>
        <dbReference type="ARBA" id="ARBA00022741"/>
    </source>
</evidence>
<evidence type="ECO:0000313" key="12">
    <source>
        <dbReference type="Proteomes" id="UP001164746"/>
    </source>
</evidence>
<evidence type="ECO:0000256" key="2">
    <source>
        <dbReference type="ARBA" id="ARBA00022527"/>
    </source>
</evidence>
<feature type="domain" description="C2" evidence="8">
    <location>
        <begin position="1"/>
        <end position="91"/>
    </location>
</feature>
<gene>
    <name evidence="11" type="ORF">MAR_028539</name>
</gene>
<keyword evidence="4" id="KW-0808">Transferase</keyword>
<proteinExistence type="inferred from homology"/>
<dbReference type="PROSITE" id="PS50011">
    <property type="entry name" value="PROTEIN_KINASE_DOM"/>
    <property type="match status" value="1"/>
</dbReference>
<keyword evidence="3" id="KW-0597">Phosphoprotein</keyword>
<dbReference type="SUPFAM" id="SSF49562">
    <property type="entry name" value="C2 domain (Calcium/lipid-binding domain, CaLB)"/>
    <property type="match status" value="1"/>
</dbReference>
<dbReference type="InterPro" id="IPR008271">
    <property type="entry name" value="Ser/Thr_kinase_AS"/>
</dbReference>
<keyword evidence="7" id="KW-0067">ATP-binding</keyword>
<dbReference type="Gene3D" id="1.10.510.10">
    <property type="entry name" value="Transferase(Phosphotransferase) domain 1"/>
    <property type="match status" value="2"/>
</dbReference>
<dbReference type="SMART" id="SM00239">
    <property type="entry name" value="C2"/>
    <property type="match status" value="1"/>
</dbReference>
<dbReference type="PROSITE" id="PS50004">
    <property type="entry name" value="C2"/>
    <property type="match status" value="1"/>
</dbReference>
<dbReference type="InterPro" id="IPR011009">
    <property type="entry name" value="Kinase-like_dom_sf"/>
</dbReference>
<dbReference type="InterPro" id="IPR000961">
    <property type="entry name" value="AGC-kinase_C"/>
</dbReference>
<evidence type="ECO:0000256" key="1">
    <source>
        <dbReference type="ARBA" id="ARBA00005490"/>
    </source>
</evidence>
<dbReference type="PROSITE" id="PS51285">
    <property type="entry name" value="AGC_KINASE_CTER"/>
    <property type="match status" value="1"/>
</dbReference>
<dbReference type="PROSITE" id="PS00108">
    <property type="entry name" value="PROTEIN_KINASE_ST"/>
    <property type="match status" value="1"/>
</dbReference>
<dbReference type="SMART" id="SM00133">
    <property type="entry name" value="S_TK_X"/>
    <property type="match status" value="1"/>
</dbReference>
<feature type="domain" description="AGC-kinase C-terminal" evidence="10">
    <location>
        <begin position="349"/>
        <end position="420"/>
    </location>
</feature>
<keyword evidence="5" id="KW-0547">Nucleotide-binding</keyword>
<dbReference type="Pfam" id="PF00168">
    <property type="entry name" value="C2"/>
    <property type="match status" value="1"/>
</dbReference>
<sequence>MSKKVDLITSLMAVKLIPSEENSNKKKTKTIKATLNPVWDQKFEFTLAPDDFSKRVSLEIWDWDRTTRNDFMGALSFGISEIIKEPAEGWFKLLSQEEGEFYGMPVVDDVTANIQIARAKFEETKIDRRPEPVDLPQNMSKQDIVRASDFNFLTVLGKGSFGKILKKDVIIQDDDVECTMIEKRVLALPSKPPFLVQLHSCFQTMYVNGGDLMFRIQAEGKFKEPVAVFYAAEIAIGLFYLHKQGIIYRDLKLDNVLLDAEGHVKIADFGMCKEGILGEKTTKTFCGTPDYIAPEIVLYQAYGKSVDWWAYGVLLYEMLAGQLLTKNPAKRLGCGVHGERDFKDHLFFKRIIWEKIENREVQPPYKPKIHDPKKAENFDKMFTKSAFKLTPTDSLVIMNIDESAFYRFSYCNPFYRPLPSSLSHHSMHL</sequence>
<dbReference type="InterPro" id="IPR035892">
    <property type="entry name" value="C2_domain_sf"/>
</dbReference>
<accession>A0ABY7DDW4</accession>
<dbReference type="Gene3D" id="2.60.40.150">
    <property type="entry name" value="C2 domain"/>
    <property type="match status" value="1"/>
</dbReference>
<dbReference type="SUPFAM" id="SSF56112">
    <property type="entry name" value="Protein kinase-like (PK-like)"/>
    <property type="match status" value="1"/>
</dbReference>
<organism evidence="11 12">
    <name type="scientific">Mya arenaria</name>
    <name type="common">Soft-shell clam</name>
    <dbReference type="NCBI Taxonomy" id="6604"/>
    <lineage>
        <taxon>Eukaryota</taxon>
        <taxon>Metazoa</taxon>
        <taxon>Spiralia</taxon>
        <taxon>Lophotrochozoa</taxon>
        <taxon>Mollusca</taxon>
        <taxon>Bivalvia</taxon>
        <taxon>Autobranchia</taxon>
        <taxon>Heteroconchia</taxon>
        <taxon>Euheterodonta</taxon>
        <taxon>Imparidentia</taxon>
        <taxon>Neoheterodontei</taxon>
        <taxon>Myida</taxon>
        <taxon>Myoidea</taxon>
        <taxon>Myidae</taxon>
        <taxon>Mya</taxon>
    </lineage>
</organism>
<feature type="domain" description="Protein kinase" evidence="9">
    <location>
        <begin position="150"/>
        <end position="415"/>
    </location>
</feature>
<dbReference type="Pfam" id="PF00433">
    <property type="entry name" value="Pkinase_C"/>
    <property type="match status" value="1"/>
</dbReference>
<evidence type="ECO:0000259" key="8">
    <source>
        <dbReference type="PROSITE" id="PS50004"/>
    </source>
</evidence>
<dbReference type="PANTHER" id="PTHR24351">
    <property type="entry name" value="RIBOSOMAL PROTEIN S6 KINASE"/>
    <property type="match status" value="1"/>
</dbReference>
<dbReference type="Gene3D" id="3.30.200.20">
    <property type="entry name" value="Phosphorylase Kinase, domain 1"/>
    <property type="match status" value="2"/>
</dbReference>
<evidence type="ECO:0000256" key="4">
    <source>
        <dbReference type="ARBA" id="ARBA00022679"/>
    </source>
</evidence>
<dbReference type="EMBL" id="CP111013">
    <property type="protein sequence ID" value="WAQ95849.1"/>
    <property type="molecule type" value="Genomic_DNA"/>
</dbReference>
<dbReference type="InterPro" id="IPR000008">
    <property type="entry name" value="C2_dom"/>
</dbReference>
<evidence type="ECO:0000259" key="9">
    <source>
        <dbReference type="PROSITE" id="PS50011"/>
    </source>
</evidence>
<keyword evidence="6" id="KW-0418">Kinase</keyword>
<evidence type="ECO:0000259" key="10">
    <source>
        <dbReference type="PROSITE" id="PS51285"/>
    </source>
</evidence>
<evidence type="ECO:0000256" key="6">
    <source>
        <dbReference type="ARBA" id="ARBA00022777"/>
    </source>
</evidence>
<keyword evidence="2" id="KW-0723">Serine/threonine-protein kinase</keyword>
<reference evidence="11" key="1">
    <citation type="submission" date="2022-11" db="EMBL/GenBank/DDBJ databases">
        <title>Centuries of genome instability and evolution in soft-shell clam transmissible cancer (bioRxiv).</title>
        <authorList>
            <person name="Hart S.F.M."/>
            <person name="Yonemitsu M.A."/>
            <person name="Giersch R.M."/>
            <person name="Beal B.F."/>
            <person name="Arriagada G."/>
            <person name="Davis B.W."/>
            <person name="Ostrander E.A."/>
            <person name="Goff S.P."/>
            <person name="Metzger M.J."/>
        </authorList>
    </citation>
    <scope>NUCLEOTIDE SEQUENCE</scope>
    <source>
        <strain evidence="11">MELC-2E11</strain>
        <tissue evidence="11">Siphon/mantle</tissue>
    </source>
</reference>